<gene>
    <name evidence="9" type="ORF">Q8947_12720</name>
</gene>
<comment type="catalytic activity">
    <reaction evidence="7 8">
        <text>hydrogencarbonate + H(+) = CO2 + H2O</text>
        <dbReference type="Rhea" id="RHEA:10748"/>
        <dbReference type="ChEBI" id="CHEBI:15377"/>
        <dbReference type="ChEBI" id="CHEBI:15378"/>
        <dbReference type="ChEBI" id="CHEBI:16526"/>
        <dbReference type="ChEBI" id="CHEBI:17544"/>
        <dbReference type="EC" id="4.2.1.1"/>
    </reaction>
</comment>
<dbReference type="PROSITE" id="PS00705">
    <property type="entry name" value="PROK_CO2_ANHYDRASE_2"/>
    <property type="match status" value="1"/>
</dbReference>
<dbReference type="RefSeq" id="WP_165277956.1">
    <property type="nucleotide sequence ID" value="NZ_JAUZQE010000038.1"/>
</dbReference>
<dbReference type="Gene3D" id="3.40.1050.10">
    <property type="entry name" value="Carbonic anhydrase"/>
    <property type="match status" value="1"/>
</dbReference>
<evidence type="ECO:0000256" key="7">
    <source>
        <dbReference type="ARBA" id="ARBA00048348"/>
    </source>
</evidence>
<dbReference type="PANTHER" id="PTHR11002">
    <property type="entry name" value="CARBONIC ANHYDRASE"/>
    <property type="match status" value="1"/>
</dbReference>
<evidence type="ECO:0000256" key="1">
    <source>
        <dbReference type="ARBA" id="ARBA00001947"/>
    </source>
</evidence>
<evidence type="ECO:0000313" key="10">
    <source>
        <dbReference type="Proteomes" id="UP001232156"/>
    </source>
</evidence>
<keyword evidence="10" id="KW-1185">Reference proteome</keyword>
<name>A0ABU1D8T8_9BURK</name>
<comment type="similarity">
    <text evidence="2 8">Belongs to the beta-class carbonic anhydrase family.</text>
</comment>
<evidence type="ECO:0000256" key="5">
    <source>
        <dbReference type="ARBA" id="ARBA00022833"/>
    </source>
</evidence>
<evidence type="ECO:0000256" key="8">
    <source>
        <dbReference type="RuleBase" id="RU003956"/>
    </source>
</evidence>
<dbReference type="GO" id="GO:0004089">
    <property type="term" value="F:carbonate dehydratase activity"/>
    <property type="evidence" value="ECO:0007669"/>
    <property type="project" value="UniProtKB-EC"/>
</dbReference>
<comment type="caution">
    <text evidence="9">The sequence shown here is derived from an EMBL/GenBank/DDBJ whole genome shotgun (WGS) entry which is preliminary data.</text>
</comment>
<dbReference type="InterPro" id="IPR001765">
    <property type="entry name" value="Carbonic_anhydrase"/>
</dbReference>
<dbReference type="SMART" id="SM00947">
    <property type="entry name" value="Pro_CA"/>
    <property type="match status" value="1"/>
</dbReference>
<evidence type="ECO:0000256" key="6">
    <source>
        <dbReference type="ARBA" id="ARBA00023239"/>
    </source>
</evidence>
<evidence type="ECO:0000256" key="3">
    <source>
        <dbReference type="ARBA" id="ARBA00012925"/>
    </source>
</evidence>
<keyword evidence="6 8" id="KW-0456">Lyase</keyword>
<dbReference type="SUPFAM" id="SSF53056">
    <property type="entry name" value="beta-carbonic anhydrase, cab"/>
    <property type="match status" value="1"/>
</dbReference>
<dbReference type="CDD" id="cd00884">
    <property type="entry name" value="beta_CA_cladeB"/>
    <property type="match status" value="1"/>
</dbReference>
<keyword evidence="4" id="KW-0479">Metal-binding</keyword>
<dbReference type="PANTHER" id="PTHR11002:SF76">
    <property type="entry name" value="CARBONIC ANHYDRASE"/>
    <property type="match status" value="1"/>
</dbReference>
<reference evidence="9 10" key="1">
    <citation type="submission" date="2023-08" db="EMBL/GenBank/DDBJ databases">
        <title>Alcaligenaceae gen. nov., a novel taxon isolated from the sludge of Yixing Pesticide Factory.</title>
        <authorList>
            <person name="Ruan L."/>
        </authorList>
    </citation>
    <scope>NUCLEOTIDE SEQUENCE [LARGE SCALE GENOMIC DNA]</scope>
    <source>
        <strain evidence="9 10">LG-2</strain>
    </source>
</reference>
<evidence type="ECO:0000313" key="9">
    <source>
        <dbReference type="EMBL" id="MDR4126843.1"/>
    </source>
</evidence>
<dbReference type="InterPro" id="IPR045066">
    <property type="entry name" value="Beta_CA_cladeB"/>
</dbReference>
<proteinExistence type="inferred from homology"/>
<evidence type="ECO:0000256" key="4">
    <source>
        <dbReference type="ARBA" id="ARBA00022723"/>
    </source>
</evidence>
<comment type="cofactor">
    <cofactor evidence="1">
        <name>Zn(2+)</name>
        <dbReference type="ChEBI" id="CHEBI:29105"/>
    </cofactor>
</comment>
<dbReference type="Pfam" id="PF00484">
    <property type="entry name" value="Pro_CA"/>
    <property type="match status" value="1"/>
</dbReference>
<keyword evidence="5 8" id="KW-0862">Zinc</keyword>
<comment type="function">
    <text evidence="8">Reversible hydration of carbon dioxide.</text>
</comment>
<organism evidence="9 10">
    <name type="scientific">Yanghanlia caeni</name>
    <dbReference type="NCBI Taxonomy" id="3064283"/>
    <lineage>
        <taxon>Bacteria</taxon>
        <taxon>Pseudomonadati</taxon>
        <taxon>Pseudomonadota</taxon>
        <taxon>Betaproteobacteria</taxon>
        <taxon>Burkholderiales</taxon>
        <taxon>Alcaligenaceae</taxon>
        <taxon>Yanghanlia</taxon>
    </lineage>
</organism>
<dbReference type="InterPro" id="IPR036874">
    <property type="entry name" value="Carbonic_anhydrase_sf"/>
</dbReference>
<dbReference type="EC" id="4.2.1.1" evidence="3 8"/>
<dbReference type="EMBL" id="JAUZQE010000038">
    <property type="protein sequence ID" value="MDR4126843.1"/>
    <property type="molecule type" value="Genomic_DNA"/>
</dbReference>
<evidence type="ECO:0000256" key="2">
    <source>
        <dbReference type="ARBA" id="ARBA00006217"/>
    </source>
</evidence>
<accession>A0ABU1D8T8</accession>
<dbReference type="Proteomes" id="UP001232156">
    <property type="component" value="Unassembled WGS sequence"/>
</dbReference>
<dbReference type="InterPro" id="IPR015892">
    <property type="entry name" value="Carbonic_anhydrase_CS"/>
</dbReference>
<sequence length="230" mass="25866">MADECCGHKLRDISHFKAAIRNFRTEYYERHPELMKRLISEGQAPATLIIACCDSRVETGLLMQAQPGELFTVRNVANLVPPYEPDEELHGTSAAIEYAVRDLKVDHIIVLGHAQCGGIRAMITKAMGKQIDRDFIGPWVSLAHRATELYVNSPNGYREPVSLDLLDKNPSLVERAAITGSLHNLLTYPWIKSKVDAGTLALHGWWFDIESGDLWTAQYPNLWLMPVLDE</sequence>
<protein>
    <recommendedName>
        <fullName evidence="3 8">Carbonic anhydrase</fullName>
        <ecNumber evidence="3 8">4.2.1.1</ecNumber>
    </recommendedName>
    <alternativeName>
        <fullName evidence="8">Carbonate dehydratase</fullName>
    </alternativeName>
</protein>